<sequence>MGHFIQESATHGKRGKKPSYFVTEEDCQFYQQQAKIFQARAAYIRQEWARQKAALQAKQTATQLATQSTTQPSIKHVTQPVTQSTTQLATQSATQPEHSVEQEEESLQQADAENTAEKPSDNKAPSTKNTAQLSKIPRHMLSTIPRQIATQQAENNTTIWPAVSTCLGNITLWYITAMTTQEEDLLCRSQPIGPLQEEDQ</sequence>
<feature type="compositionally biased region" description="Low complexity" evidence="1">
    <location>
        <begin position="82"/>
        <end position="95"/>
    </location>
</feature>
<evidence type="ECO:0000313" key="2">
    <source>
        <dbReference type="EMBL" id="KAF6219489.1"/>
    </source>
</evidence>
<evidence type="ECO:0000256" key="1">
    <source>
        <dbReference type="SAM" id="MobiDB-lite"/>
    </source>
</evidence>
<feature type="compositionally biased region" description="Polar residues" evidence="1">
    <location>
        <begin position="123"/>
        <end position="133"/>
    </location>
</feature>
<proteinExistence type="predicted"/>
<organism evidence="2 3">
    <name type="scientific">Letharia lupina</name>
    <dbReference type="NCBI Taxonomy" id="560253"/>
    <lineage>
        <taxon>Eukaryota</taxon>
        <taxon>Fungi</taxon>
        <taxon>Dikarya</taxon>
        <taxon>Ascomycota</taxon>
        <taxon>Pezizomycotina</taxon>
        <taxon>Lecanoromycetes</taxon>
        <taxon>OSLEUM clade</taxon>
        <taxon>Lecanoromycetidae</taxon>
        <taxon>Lecanorales</taxon>
        <taxon>Lecanorineae</taxon>
        <taxon>Parmeliaceae</taxon>
        <taxon>Letharia</taxon>
    </lineage>
</organism>
<name>A0A8H6CA58_9LECA</name>
<accession>A0A8H6CA58</accession>
<keyword evidence="3" id="KW-1185">Reference proteome</keyword>
<dbReference type="AlphaFoldDB" id="A0A8H6CA58"/>
<dbReference type="RefSeq" id="XP_037148924.1">
    <property type="nucleotide sequence ID" value="XM_037294877.1"/>
</dbReference>
<dbReference type="EMBL" id="JACCJB010000019">
    <property type="protein sequence ID" value="KAF6219489.1"/>
    <property type="molecule type" value="Genomic_DNA"/>
</dbReference>
<protein>
    <submittedName>
        <fullName evidence="2">Uncharacterized protein</fullName>
    </submittedName>
</protein>
<reference evidence="2 3" key="1">
    <citation type="journal article" date="2020" name="Genomics">
        <title>Complete, high-quality genomes from long-read metagenomic sequencing of two wolf lichen thalli reveals enigmatic genome architecture.</title>
        <authorList>
            <person name="McKenzie S.K."/>
            <person name="Walston R.F."/>
            <person name="Allen J.L."/>
        </authorList>
    </citation>
    <scope>NUCLEOTIDE SEQUENCE [LARGE SCALE GENOMIC DNA]</scope>
    <source>
        <strain evidence="2">WasteWater1</strain>
    </source>
</reference>
<feature type="region of interest" description="Disordered" evidence="1">
    <location>
        <begin position="65"/>
        <end position="136"/>
    </location>
</feature>
<comment type="caution">
    <text evidence="2">The sequence shown here is derived from an EMBL/GenBank/DDBJ whole genome shotgun (WGS) entry which is preliminary data.</text>
</comment>
<evidence type="ECO:0000313" key="3">
    <source>
        <dbReference type="Proteomes" id="UP000593566"/>
    </source>
</evidence>
<dbReference type="GeneID" id="59332366"/>
<gene>
    <name evidence="2" type="ORF">HO133_003956</name>
</gene>
<dbReference type="Proteomes" id="UP000593566">
    <property type="component" value="Unassembled WGS sequence"/>
</dbReference>